<name>A0A9P9RCM7_FUSSL</name>
<evidence type="ECO:0000256" key="2">
    <source>
        <dbReference type="SAM" id="SignalP"/>
    </source>
</evidence>
<feature type="region of interest" description="Disordered" evidence="1">
    <location>
        <begin position="73"/>
        <end position="105"/>
    </location>
</feature>
<proteinExistence type="predicted"/>
<dbReference type="Proteomes" id="UP000736672">
    <property type="component" value="Unassembled WGS sequence"/>
</dbReference>
<protein>
    <recommendedName>
        <fullName evidence="5">Secreted protein</fullName>
    </recommendedName>
</protein>
<feature type="chain" id="PRO_5040143225" description="Secreted protein" evidence="2">
    <location>
        <begin position="19"/>
        <end position="187"/>
    </location>
</feature>
<dbReference type="AlphaFoldDB" id="A0A9P9RCM7"/>
<feature type="signal peptide" evidence="2">
    <location>
        <begin position="1"/>
        <end position="18"/>
    </location>
</feature>
<evidence type="ECO:0000313" key="4">
    <source>
        <dbReference type="Proteomes" id="UP000736672"/>
    </source>
</evidence>
<dbReference type="EMBL" id="JAGTJS010000002">
    <property type="protein sequence ID" value="KAH7273894.1"/>
    <property type="molecule type" value="Genomic_DNA"/>
</dbReference>
<sequence length="187" mass="20433">MSAHSLVLARLSPLIALTQFCPGLACCALEAPGCSWISPHQPQSAPYLAPRKGPVAPARAMSLLGVLRVPRQGRARARGRNGESERRPWWERHQPSPGKRQGAVGTYPLTTTAPTGTLNFISLLHLHSPFPHQPARLSIKHQTASDLTPRLGFKEPIDSRKRICFICPVAAPQRRCACCGAPRHHGR</sequence>
<evidence type="ECO:0000313" key="3">
    <source>
        <dbReference type="EMBL" id="KAH7273894.1"/>
    </source>
</evidence>
<evidence type="ECO:0008006" key="5">
    <source>
        <dbReference type="Google" id="ProtNLM"/>
    </source>
</evidence>
<evidence type="ECO:0000256" key="1">
    <source>
        <dbReference type="SAM" id="MobiDB-lite"/>
    </source>
</evidence>
<comment type="caution">
    <text evidence="3">The sequence shown here is derived from an EMBL/GenBank/DDBJ whole genome shotgun (WGS) entry which is preliminary data.</text>
</comment>
<reference evidence="3" key="1">
    <citation type="journal article" date="2021" name="Nat. Commun.">
        <title>Genetic determinants of endophytism in the Arabidopsis root mycobiome.</title>
        <authorList>
            <person name="Mesny F."/>
            <person name="Miyauchi S."/>
            <person name="Thiergart T."/>
            <person name="Pickel B."/>
            <person name="Atanasova L."/>
            <person name="Karlsson M."/>
            <person name="Huettel B."/>
            <person name="Barry K.W."/>
            <person name="Haridas S."/>
            <person name="Chen C."/>
            <person name="Bauer D."/>
            <person name="Andreopoulos W."/>
            <person name="Pangilinan J."/>
            <person name="LaButti K."/>
            <person name="Riley R."/>
            <person name="Lipzen A."/>
            <person name="Clum A."/>
            <person name="Drula E."/>
            <person name="Henrissat B."/>
            <person name="Kohler A."/>
            <person name="Grigoriev I.V."/>
            <person name="Martin F.M."/>
            <person name="Hacquard S."/>
        </authorList>
    </citation>
    <scope>NUCLEOTIDE SEQUENCE</scope>
    <source>
        <strain evidence="3">FSSC 5 MPI-SDFR-AT-0091</strain>
    </source>
</reference>
<organism evidence="3 4">
    <name type="scientific">Fusarium solani</name>
    <name type="common">Filamentous fungus</name>
    <dbReference type="NCBI Taxonomy" id="169388"/>
    <lineage>
        <taxon>Eukaryota</taxon>
        <taxon>Fungi</taxon>
        <taxon>Dikarya</taxon>
        <taxon>Ascomycota</taxon>
        <taxon>Pezizomycotina</taxon>
        <taxon>Sordariomycetes</taxon>
        <taxon>Hypocreomycetidae</taxon>
        <taxon>Hypocreales</taxon>
        <taxon>Nectriaceae</taxon>
        <taxon>Fusarium</taxon>
        <taxon>Fusarium solani species complex</taxon>
    </lineage>
</organism>
<keyword evidence="4" id="KW-1185">Reference proteome</keyword>
<accession>A0A9P9RCM7</accession>
<feature type="compositionally biased region" description="Basic and acidic residues" evidence="1">
    <location>
        <begin position="80"/>
        <end position="94"/>
    </location>
</feature>
<keyword evidence="2" id="KW-0732">Signal</keyword>
<gene>
    <name evidence="3" type="ORF">B0J15DRAFT_113376</name>
</gene>